<evidence type="ECO:0000259" key="12">
    <source>
        <dbReference type="Pfam" id="PF21760"/>
    </source>
</evidence>
<dbReference type="PANTHER" id="PTHR30081">
    <property type="entry name" value="PROTEIN-EXPORT MEMBRANE PROTEIN SEC"/>
    <property type="match status" value="1"/>
</dbReference>
<evidence type="ECO:0000256" key="8">
    <source>
        <dbReference type="ARBA" id="ARBA00023136"/>
    </source>
</evidence>
<keyword evidence="3 9" id="KW-1003">Cell membrane</keyword>
<evidence type="ECO:0000256" key="1">
    <source>
        <dbReference type="ARBA" id="ARBA00004651"/>
    </source>
</evidence>
<evidence type="ECO:0000256" key="10">
    <source>
        <dbReference type="SAM" id="MobiDB-lite"/>
    </source>
</evidence>
<keyword evidence="4 9" id="KW-0812">Transmembrane</keyword>
<dbReference type="InterPro" id="IPR048631">
    <property type="entry name" value="SecD_1st"/>
</dbReference>
<dbReference type="InterPro" id="IPR055344">
    <property type="entry name" value="SecD_SecF_C_bact"/>
</dbReference>
<dbReference type="RefSeq" id="WP_252595566.1">
    <property type="nucleotide sequence ID" value="NZ_CP099489.1"/>
</dbReference>
<dbReference type="InterPro" id="IPR022813">
    <property type="entry name" value="SecD/SecF_arch_bac"/>
</dbReference>
<keyword evidence="2 9" id="KW-0813">Transport</keyword>
<reference evidence="14" key="1">
    <citation type="submission" date="2022-06" db="EMBL/GenBank/DDBJ databases">
        <title>Ornithinimicrobium HY1793.</title>
        <authorList>
            <person name="Huang Y."/>
        </authorList>
    </citation>
    <scope>NUCLEOTIDE SEQUENCE</scope>
    <source>
        <strain evidence="14">HY1793</strain>
    </source>
</reference>
<gene>
    <name evidence="9 14" type="primary">secD</name>
    <name evidence="14" type="ORF">NF556_10355</name>
</gene>
<feature type="domain" description="SecDF P1 head subdomain" evidence="13">
    <location>
        <begin position="295"/>
        <end position="404"/>
    </location>
</feature>
<feature type="transmembrane region" description="Helical" evidence="9">
    <location>
        <begin position="451"/>
        <end position="473"/>
    </location>
</feature>
<protein>
    <recommendedName>
        <fullName evidence="9">Protein translocase subunit SecD</fullName>
    </recommendedName>
</protein>
<dbReference type="InterPro" id="IPR048634">
    <property type="entry name" value="SecD_SecF_C"/>
</dbReference>
<comment type="function">
    <text evidence="9">Part of the Sec protein translocase complex. Interacts with the SecYEG preprotein conducting channel. SecDF uses the proton motive force (PMF) to complete protein translocation after the ATP-dependent function of SecA.</text>
</comment>
<organism evidence="14 15">
    <name type="scientific">Ornithinimicrobium faecis</name>
    <dbReference type="NCBI Taxonomy" id="2934158"/>
    <lineage>
        <taxon>Bacteria</taxon>
        <taxon>Bacillati</taxon>
        <taxon>Actinomycetota</taxon>
        <taxon>Actinomycetes</taxon>
        <taxon>Micrococcales</taxon>
        <taxon>Ornithinimicrobiaceae</taxon>
        <taxon>Ornithinimicrobium</taxon>
    </lineage>
</organism>
<evidence type="ECO:0000256" key="9">
    <source>
        <dbReference type="HAMAP-Rule" id="MF_01463"/>
    </source>
</evidence>
<sequence length="634" mass="66901">MAGNSRNRKGGNPRNRKSRNTLLALLALILVLGGGLGAAHTWGEPKAQLTPLLGLDLAGGRQVVIEPIVEGGQSVQSEQLDQAIDIIRRRVDGSGVAEAEVSRLGSNIQVAIPGTPTSEQLEALSRSSQLRFRAVLVSAPVTQQAPTEPPRELPMPPGALEDPMAEPTEAPTGADDAETTNAAYPEGLLVDQTPVLSAVGATDSADTTDAPATDDGASTDDAQSTQAPDDSAVTDGPDGPEPTDASDLAWITPELQQQFMDYDCTDEENQRAASSAPADQALVVCSAGGTEKFILGPSELSGASLTDASSGLQVGAGGQPTGIVEVRLNFDSEGRDAFREITTRLFNFGQNTSQNRFAIVLDGEVISAPGVNSPITDGVATISGGFTNDSAKELANTLKFGALPMSFDVQTSEQLSPQLGGEQLRLGMIAGAIGMILVFIYSLFQYRALGLVTIASLIIAAILAYLAVTFLGWATNFRLTMAGVTGLIVAIGVTADSFIVYFERIRDEVRTGRPLRYAVDTGWRRARRTIIISDVVNLIAAGALYFLSESSVKAFAFALGLSTVIDLLVVIMFTHPVVSILANTKFFGEGHKWSGMDPEHLGARRSTYLGRGQFAMPEPKRTGPTREQTEGGIV</sequence>
<keyword evidence="5 9" id="KW-0653">Protein transport</keyword>
<evidence type="ECO:0000256" key="6">
    <source>
        <dbReference type="ARBA" id="ARBA00022989"/>
    </source>
</evidence>
<name>A0ABY4YZ08_9MICO</name>
<keyword evidence="7 9" id="KW-0811">Translocation</keyword>
<comment type="subcellular location">
    <subcellularLocation>
        <location evidence="1 9">Cell membrane</location>
        <topology evidence="1 9">Multi-pass membrane protein</topology>
    </subcellularLocation>
</comment>
<feature type="region of interest" description="Disordered" evidence="10">
    <location>
        <begin position="202"/>
        <end position="246"/>
    </location>
</feature>
<feature type="region of interest" description="Disordered" evidence="10">
    <location>
        <begin position="141"/>
        <end position="179"/>
    </location>
</feature>
<evidence type="ECO:0000313" key="15">
    <source>
        <dbReference type="Proteomes" id="UP001056455"/>
    </source>
</evidence>
<dbReference type="NCBIfam" id="TIGR00916">
    <property type="entry name" value="2A0604s01"/>
    <property type="match status" value="1"/>
</dbReference>
<dbReference type="Pfam" id="PF02355">
    <property type="entry name" value="SecD_SecF_C"/>
    <property type="match status" value="1"/>
</dbReference>
<dbReference type="NCBIfam" id="TIGR01129">
    <property type="entry name" value="secD"/>
    <property type="match status" value="1"/>
</dbReference>
<proteinExistence type="inferred from homology"/>
<dbReference type="EMBL" id="CP099489">
    <property type="protein sequence ID" value="USQ82016.1"/>
    <property type="molecule type" value="Genomic_DNA"/>
</dbReference>
<dbReference type="Gene3D" id="3.30.1360.200">
    <property type="match status" value="1"/>
</dbReference>
<dbReference type="PANTHER" id="PTHR30081:SF1">
    <property type="entry name" value="PROTEIN TRANSLOCASE SUBUNIT SECD"/>
    <property type="match status" value="1"/>
</dbReference>
<comment type="similarity">
    <text evidence="9">Belongs to the SecD/SecF family. SecD subfamily.</text>
</comment>
<evidence type="ECO:0000256" key="3">
    <source>
        <dbReference type="ARBA" id="ARBA00022475"/>
    </source>
</evidence>
<accession>A0ABY4YZ08</accession>
<feature type="domain" description="Protein export membrane protein SecD/SecF C-terminal" evidence="11">
    <location>
        <begin position="407"/>
        <end position="581"/>
    </location>
</feature>
<dbReference type="InterPro" id="IPR054384">
    <property type="entry name" value="SecDF_P1_head"/>
</dbReference>
<feature type="transmembrane region" description="Helical" evidence="9">
    <location>
        <begin position="424"/>
        <end position="444"/>
    </location>
</feature>
<feature type="transmembrane region" description="Helical" evidence="9">
    <location>
        <begin position="530"/>
        <end position="548"/>
    </location>
</feature>
<dbReference type="HAMAP" id="MF_01463_B">
    <property type="entry name" value="SecD_B"/>
    <property type="match status" value="1"/>
</dbReference>
<evidence type="ECO:0000256" key="5">
    <source>
        <dbReference type="ARBA" id="ARBA00022927"/>
    </source>
</evidence>
<evidence type="ECO:0000256" key="2">
    <source>
        <dbReference type="ARBA" id="ARBA00022448"/>
    </source>
</evidence>
<dbReference type="InterPro" id="IPR005791">
    <property type="entry name" value="SecD"/>
</dbReference>
<comment type="subunit">
    <text evidence="9">Forms a complex with SecF. Part of the essential Sec protein translocation apparatus which comprises SecA, SecYEG and auxiliary proteins SecDF. Other proteins may also be involved.</text>
</comment>
<feature type="compositionally biased region" description="Low complexity" evidence="10">
    <location>
        <begin position="202"/>
        <end position="225"/>
    </location>
</feature>
<feature type="transmembrane region" description="Helical" evidence="9">
    <location>
        <begin position="479"/>
        <end position="502"/>
    </location>
</feature>
<evidence type="ECO:0000259" key="11">
    <source>
        <dbReference type="Pfam" id="PF02355"/>
    </source>
</evidence>
<keyword evidence="6 9" id="KW-1133">Transmembrane helix</keyword>
<keyword evidence="8 9" id="KW-0472">Membrane</keyword>
<feature type="transmembrane region" description="Helical" evidence="9">
    <location>
        <begin position="554"/>
        <end position="582"/>
    </location>
</feature>
<dbReference type="Gene3D" id="3.30.70.3220">
    <property type="match status" value="1"/>
</dbReference>
<dbReference type="SUPFAM" id="SSF82866">
    <property type="entry name" value="Multidrug efflux transporter AcrB transmembrane domain"/>
    <property type="match status" value="1"/>
</dbReference>
<feature type="domain" description="Protein translocase subunit SecDF P1" evidence="12">
    <location>
        <begin position="80"/>
        <end position="135"/>
    </location>
</feature>
<dbReference type="Proteomes" id="UP001056455">
    <property type="component" value="Chromosome"/>
</dbReference>
<evidence type="ECO:0000313" key="14">
    <source>
        <dbReference type="EMBL" id="USQ82016.1"/>
    </source>
</evidence>
<keyword evidence="15" id="KW-1185">Reference proteome</keyword>
<evidence type="ECO:0000259" key="13">
    <source>
        <dbReference type="Pfam" id="PF22599"/>
    </source>
</evidence>
<evidence type="ECO:0000256" key="4">
    <source>
        <dbReference type="ARBA" id="ARBA00022692"/>
    </source>
</evidence>
<dbReference type="Pfam" id="PF21760">
    <property type="entry name" value="SecD_1st"/>
    <property type="match status" value="1"/>
</dbReference>
<comment type="caution">
    <text evidence="9">Lacks conserved residue(s) required for the propagation of feature annotation.</text>
</comment>
<evidence type="ECO:0000256" key="7">
    <source>
        <dbReference type="ARBA" id="ARBA00023010"/>
    </source>
</evidence>
<feature type="region of interest" description="Disordered" evidence="10">
    <location>
        <begin position="614"/>
        <end position="634"/>
    </location>
</feature>
<dbReference type="Pfam" id="PF22599">
    <property type="entry name" value="SecDF_P1_head"/>
    <property type="match status" value="1"/>
</dbReference>